<evidence type="ECO:0000313" key="10">
    <source>
        <dbReference type="Proteomes" id="UP000321261"/>
    </source>
</evidence>
<feature type="transmembrane region" description="Helical" evidence="7">
    <location>
        <begin position="106"/>
        <end position="126"/>
    </location>
</feature>
<sequence>MSVTAATTRVLRYAVMTVLALLFVLPLVWMISTSLKTEAQTLVVPPTFWPTDPQWANYVAVWSLIPQFLYNSVKLAVLNVVGLLFVASLAGYAFGRINFPGRDLAFALLLASAILPGIVYLLPQYLLFLDIGWIDTHYPLWVPRVLTPVIGTFLLRQSFRTIPQELEDAARLDGCSTFQIYWRVMLPQVKPALAAVGILTFLESWNDLFGPLIFLNSEHLQTLPVALALFQGEFFTQLNLLMAAATVSVVPVLVLFFAAQRYFIQGITMDGLKG</sequence>
<evidence type="ECO:0000256" key="1">
    <source>
        <dbReference type="ARBA" id="ARBA00004651"/>
    </source>
</evidence>
<dbReference type="PANTHER" id="PTHR43744">
    <property type="entry name" value="ABC TRANSPORTER PERMEASE PROTEIN MG189-RELATED-RELATED"/>
    <property type="match status" value="1"/>
</dbReference>
<dbReference type="CDD" id="cd06261">
    <property type="entry name" value="TM_PBP2"/>
    <property type="match status" value="1"/>
</dbReference>
<keyword evidence="2 7" id="KW-0813">Transport</keyword>
<dbReference type="OrthoDB" id="5175345at2"/>
<dbReference type="GO" id="GO:0005886">
    <property type="term" value="C:plasma membrane"/>
    <property type="evidence" value="ECO:0007669"/>
    <property type="project" value="UniProtKB-SubCell"/>
</dbReference>
<dbReference type="GO" id="GO:0055085">
    <property type="term" value="P:transmembrane transport"/>
    <property type="evidence" value="ECO:0007669"/>
    <property type="project" value="InterPro"/>
</dbReference>
<feature type="transmembrane region" description="Helical" evidence="7">
    <location>
        <begin position="192"/>
        <end position="214"/>
    </location>
</feature>
<feature type="transmembrane region" description="Helical" evidence="7">
    <location>
        <begin position="234"/>
        <end position="259"/>
    </location>
</feature>
<comment type="similarity">
    <text evidence="7">Belongs to the binding-protein-dependent transport system permease family.</text>
</comment>
<evidence type="ECO:0000256" key="3">
    <source>
        <dbReference type="ARBA" id="ARBA00022475"/>
    </source>
</evidence>
<keyword evidence="4 7" id="KW-0812">Transmembrane</keyword>
<accession>A0A561SK93</accession>
<dbReference type="Proteomes" id="UP000321261">
    <property type="component" value="Unassembled WGS sequence"/>
</dbReference>
<comment type="subcellular location">
    <subcellularLocation>
        <location evidence="1 7">Cell membrane</location>
        <topology evidence="1 7">Multi-pass membrane protein</topology>
    </subcellularLocation>
</comment>
<organism evidence="9 10">
    <name type="scientific">Pseudonocardia hierapolitana</name>
    <dbReference type="NCBI Taxonomy" id="1128676"/>
    <lineage>
        <taxon>Bacteria</taxon>
        <taxon>Bacillati</taxon>
        <taxon>Actinomycetota</taxon>
        <taxon>Actinomycetes</taxon>
        <taxon>Pseudonocardiales</taxon>
        <taxon>Pseudonocardiaceae</taxon>
        <taxon>Pseudonocardia</taxon>
    </lineage>
</organism>
<reference evidence="9 10" key="1">
    <citation type="submission" date="2019-06" db="EMBL/GenBank/DDBJ databases">
        <title>Sequencing the genomes of 1000 actinobacteria strains.</title>
        <authorList>
            <person name="Klenk H.-P."/>
        </authorList>
    </citation>
    <scope>NUCLEOTIDE SEQUENCE [LARGE SCALE GENOMIC DNA]</scope>
    <source>
        <strain evidence="9 10">DSM 45671</strain>
    </source>
</reference>
<comment type="caution">
    <text evidence="9">The sequence shown here is derived from an EMBL/GenBank/DDBJ whole genome shotgun (WGS) entry which is preliminary data.</text>
</comment>
<name>A0A561SK93_9PSEU</name>
<dbReference type="AlphaFoldDB" id="A0A561SK93"/>
<evidence type="ECO:0000256" key="6">
    <source>
        <dbReference type="ARBA" id="ARBA00023136"/>
    </source>
</evidence>
<evidence type="ECO:0000256" key="2">
    <source>
        <dbReference type="ARBA" id="ARBA00022448"/>
    </source>
</evidence>
<protein>
    <submittedName>
        <fullName evidence="9">Carbohydrate ABC transporter membrane protein 2 (CUT1 family)</fullName>
    </submittedName>
</protein>
<dbReference type="Pfam" id="PF00528">
    <property type="entry name" value="BPD_transp_1"/>
    <property type="match status" value="1"/>
</dbReference>
<evidence type="ECO:0000256" key="4">
    <source>
        <dbReference type="ARBA" id="ARBA00022692"/>
    </source>
</evidence>
<dbReference type="InterPro" id="IPR035906">
    <property type="entry name" value="MetI-like_sf"/>
</dbReference>
<feature type="transmembrane region" description="Helical" evidence="7">
    <location>
        <begin position="12"/>
        <end position="32"/>
    </location>
</feature>
<feature type="domain" description="ABC transmembrane type-1" evidence="8">
    <location>
        <begin position="69"/>
        <end position="259"/>
    </location>
</feature>
<evidence type="ECO:0000259" key="8">
    <source>
        <dbReference type="PROSITE" id="PS50928"/>
    </source>
</evidence>
<dbReference type="SUPFAM" id="SSF161098">
    <property type="entry name" value="MetI-like"/>
    <property type="match status" value="1"/>
</dbReference>
<proteinExistence type="inferred from homology"/>
<evidence type="ECO:0000313" key="9">
    <source>
        <dbReference type="EMBL" id="TWF75222.1"/>
    </source>
</evidence>
<dbReference type="PROSITE" id="PS50928">
    <property type="entry name" value="ABC_TM1"/>
    <property type="match status" value="1"/>
</dbReference>
<keyword evidence="5 7" id="KW-1133">Transmembrane helix</keyword>
<keyword evidence="6 7" id="KW-0472">Membrane</keyword>
<dbReference type="PANTHER" id="PTHR43744:SF12">
    <property type="entry name" value="ABC TRANSPORTER PERMEASE PROTEIN MG189-RELATED"/>
    <property type="match status" value="1"/>
</dbReference>
<keyword evidence="10" id="KW-1185">Reference proteome</keyword>
<dbReference type="Gene3D" id="1.10.3720.10">
    <property type="entry name" value="MetI-like"/>
    <property type="match status" value="1"/>
</dbReference>
<evidence type="ECO:0000256" key="5">
    <source>
        <dbReference type="ARBA" id="ARBA00022989"/>
    </source>
</evidence>
<feature type="transmembrane region" description="Helical" evidence="7">
    <location>
        <begin position="75"/>
        <end position="94"/>
    </location>
</feature>
<dbReference type="InterPro" id="IPR000515">
    <property type="entry name" value="MetI-like"/>
</dbReference>
<dbReference type="EMBL" id="VIWU01000001">
    <property type="protein sequence ID" value="TWF75222.1"/>
    <property type="molecule type" value="Genomic_DNA"/>
</dbReference>
<keyword evidence="3" id="KW-1003">Cell membrane</keyword>
<evidence type="ECO:0000256" key="7">
    <source>
        <dbReference type="RuleBase" id="RU363032"/>
    </source>
</evidence>
<gene>
    <name evidence="9" type="ORF">FHX44_111106</name>
</gene>